<keyword evidence="6" id="KW-1185">Reference proteome</keyword>
<comment type="caution">
    <text evidence="5">The sequence shown here is derived from an EMBL/GenBank/DDBJ whole genome shotgun (WGS) entry which is preliminary data.</text>
</comment>
<sequence length="414" mass="45314">MRKRLTPVIIVLIGIIVFIILRVTRDQPEPVGNQERAWRVATETISPDAFQPRLTLYGQLESPRRFTVVAPLSGRIAELPANDGASVAQGELLIALDDADIKPRIAQARAELADAKAQLDSERLANDADRQALRMEQRLEENARKSLERMQQLVERQMVPAVELDNAQDALDRAALTVANRQRSLTSHPARLAAQQARVERAEAALQSTLRDAERSRFVAPFDGMVGSVQVAVGDQVNANAALLDFYPLEGMELRALVPQVHSQDFINALGEGQQLEARSLDVQPPLQLTLTRIAGQADASGIEALFRVDNPRADLRLGNLMAVSVARPSRNDSVALPYSALYGNNTVYTVEDDRLRAIAVERVGETLDEQGNSRVLVRSQGLQSGMPIVTTHLPNAMSGLKVDMDEPAAEPAQ</sequence>
<dbReference type="EMBL" id="MUBC01000029">
    <property type="protein sequence ID" value="ONM43378.1"/>
    <property type="molecule type" value="Genomic_DNA"/>
</dbReference>
<proteinExistence type="inferred from homology"/>
<keyword evidence="3" id="KW-0472">Membrane</keyword>
<protein>
    <recommendedName>
        <fullName evidence="4">Multidrug resistance protein MdtA-like barrel-sandwich hybrid domain-containing protein</fullName>
    </recommendedName>
</protein>
<dbReference type="PANTHER" id="PTHR30469:SF11">
    <property type="entry name" value="BLL4320 PROTEIN"/>
    <property type="match status" value="1"/>
</dbReference>
<gene>
    <name evidence="5" type="ORF">BXT89_13200</name>
</gene>
<dbReference type="SUPFAM" id="SSF111369">
    <property type="entry name" value="HlyD-like secretion proteins"/>
    <property type="match status" value="1"/>
</dbReference>
<dbReference type="RefSeq" id="WP_083728143.1">
    <property type="nucleotide sequence ID" value="NZ_FOUD01000022.1"/>
</dbReference>
<keyword evidence="3" id="KW-0812">Transmembrane</keyword>
<dbReference type="Gene3D" id="2.40.50.100">
    <property type="match status" value="1"/>
</dbReference>
<dbReference type="PANTHER" id="PTHR30469">
    <property type="entry name" value="MULTIDRUG RESISTANCE PROTEIN MDTA"/>
    <property type="match status" value="1"/>
</dbReference>
<dbReference type="Gene3D" id="2.40.30.170">
    <property type="match status" value="1"/>
</dbReference>
<keyword evidence="2" id="KW-0175">Coiled coil</keyword>
<keyword evidence="3" id="KW-1133">Transmembrane helix</keyword>
<dbReference type="Proteomes" id="UP000242847">
    <property type="component" value="Unassembled WGS sequence"/>
</dbReference>
<evidence type="ECO:0000313" key="5">
    <source>
        <dbReference type="EMBL" id="ONM43378.1"/>
    </source>
</evidence>
<evidence type="ECO:0000313" key="6">
    <source>
        <dbReference type="Proteomes" id="UP000242847"/>
    </source>
</evidence>
<evidence type="ECO:0000256" key="3">
    <source>
        <dbReference type="SAM" id="Phobius"/>
    </source>
</evidence>
<feature type="transmembrane region" description="Helical" evidence="3">
    <location>
        <begin position="7"/>
        <end position="24"/>
    </location>
</feature>
<dbReference type="InterPro" id="IPR058625">
    <property type="entry name" value="MdtA-like_BSH"/>
</dbReference>
<evidence type="ECO:0000256" key="2">
    <source>
        <dbReference type="SAM" id="Coils"/>
    </source>
</evidence>
<evidence type="ECO:0000256" key="1">
    <source>
        <dbReference type="ARBA" id="ARBA00009477"/>
    </source>
</evidence>
<dbReference type="OrthoDB" id="8524475at2"/>
<dbReference type="GO" id="GO:0015562">
    <property type="term" value="F:efflux transmembrane transporter activity"/>
    <property type="evidence" value="ECO:0007669"/>
    <property type="project" value="TreeGrafter"/>
</dbReference>
<dbReference type="STRING" id="254161.SAMN05216256_12214"/>
<organism evidence="5 6">
    <name type="scientific">Halopseudomonas pachastrellae</name>
    <dbReference type="NCBI Taxonomy" id="254161"/>
    <lineage>
        <taxon>Bacteria</taxon>
        <taxon>Pseudomonadati</taxon>
        <taxon>Pseudomonadota</taxon>
        <taxon>Gammaproteobacteria</taxon>
        <taxon>Pseudomonadales</taxon>
        <taxon>Pseudomonadaceae</taxon>
        <taxon>Halopseudomonas</taxon>
    </lineage>
</organism>
<reference evidence="5 6" key="1">
    <citation type="submission" date="2017-01" db="EMBL/GenBank/DDBJ databases">
        <title>Draft genome sequence of Pseudomonas pachastrellae type strain CCUG 46540T from a deep sea.</title>
        <authorList>
            <person name="Gomila M."/>
            <person name="Mulet M."/>
            <person name="Lalucat J."/>
            <person name="Garcia-Valdes E."/>
        </authorList>
    </citation>
    <scope>NUCLEOTIDE SEQUENCE [LARGE SCALE GENOMIC DNA]</scope>
    <source>
        <strain evidence="5 6">CCUG 46540</strain>
    </source>
</reference>
<name>A0A1S8DD70_9GAMM</name>
<dbReference type="Gene3D" id="1.10.287.470">
    <property type="entry name" value="Helix hairpin bin"/>
    <property type="match status" value="1"/>
</dbReference>
<comment type="similarity">
    <text evidence="1">Belongs to the membrane fusion protein (MFP) (TC 8.A.1) family.</text>
</comment>
<dbReference type="AlphaFoldDB" id="A0A1S8DD70"/>
<dbReference type="GO" id="GO:1990281">
    <property type="term" value="C:efflux pump complex"/>
    <property type="evidence" value="ECO:0007669"/>
    <property type="project" value="TreeGrafter"/>
</dbReference>
<evidence type="ECO:0000259" key="4">
    <source>
        <dbReference type="Pfam" id="PF25917"/>
    </source>
</evidence>
<feature type="domain" description="Multidrug resistance protein MdtA-like barrel-sandwich hybrid" evidence="4">
    <location>
        <begin position="67"/>
        <end position="241"/>
    </location>
</feature>
<feature type="coiled-coil region" evidence="2">
    <location>
        <begin position="105"/>
        <end position="156"/>
    </location>
</feature>
<accession>A0A1S8DD70</accession>
<dbReference type="Pfam" id="PF25917">
    <property type="entry name" value="BSH_RND"/>
    <property type="match status" value="1"/>
</dbReference>